<dbReference type="Pfam" id="PF22458">
    <property type="entry name" value="RsmF-B_ferredox"/>
    <property type="match status" value="1"/>
</dbReference>
<evidence type="ECO:0000259" key="6">
    <source>
        <dbReference type="PROSITE" id="PS51686"/>
    </source>
</evidence>
<dbReference type="AlphaFoldDB" id="A0A2W5SMR9"/>
<feature type="binding site" evidence="5">
    <location>
        <position position="288"/>
    </location>
    <ligand>
        <name>S-adenosyl-L-methionine</name>
        <dbReference type="ChEBI" id="CHEBI:59789"/>
    </ligand>
</feature>
<feature type="domain" description="SAM-dependent MTase RsmB/NOP-type" evidence="6">
    <location>
        <begin position="135"/>
        <end position="387"/>
    </location>
</feature>
<dbReference type="PRINTS" id="PR02008">
    <property type="entry name" value="RCMTFAMILY"/>
</dbReference>
<evidence type="ECO:0000256" key="5">
    <source>
        <dbReference type="PROSITE-ProRule" id="PRU01023"/>
    </source>
</evidence>
<dbReference type="InterPro" id="IPR049560">
    <property type="entry name" value="MeTrfase_RsmB-F_NOP2_cat"/>
</dbReference>
<dbReference type="Proteomes" id="UP000248975">
    <property type="component" value="Unassembled WGS sequence"/>
</dbReference>
<dbReference type="SUPFAM" id="SSF53335">
    <property type="entry name" value="S-adenosyl-L-methionine-dependent methyltransferases"/>
    <property type="match status" value="1"/>
</dbReference>
<evidence type="ECO:0000256" key="4">
    <source>
        <dbReference type="ARBA" id="ARBA00022884"/>
    </source>
</evidence>
<feature type="binding site" evidence="5">
    <location>
        <position position="248"/>
    </location>
    <ligand>
        <name>S-adenosyl-L-methionine</name>
        <dbReference type="ChEBI" id="CHEBI:59789"/>
    </ligand>
</feature>
<dbReference type="InterPro" id="IPR029063">
    <property type="entry name" value="SAM-dependent_MTases_sf"/>
</dbReference>
<dbReference type="GO" id="GO:0003723">
    <property type="term" value="F:RNA binding"/>
    <property type="evidence" value="ECO:0007669"/>
    <property type="project" value="UniProtKB-UniRule"/>
</dbReference>
<dbReference type="Gene3D" id="3.40.50.150">
    <property type="entry name" value="Vaccinia Virus protein VP39"/>
    <property type="match status" value="1"/>
</dbReference>
<dbReference type="Pfam" id="PF01189">
    <property type="entry name" value="Methyltr_RsmB-F"/>
    <property type="match status" value="1"/>
</dbReference>
<dbReference type="InterPro" id="IPR001678">
    <property type="entry name" value="MeTrfase_RsmB-F_NOP2_dom"/>
</dbReference>
<keyword evidence="1 5" id="KW-0489">Methyltransferase</keyword>
<dbReference type="Gene3D" id="3.30.70.1170">
    <property type="entry name" value="Sun protein, domain 3"/>
    <property type="match status" value="1"/>
</dbReference>
<keyword evidence="2 5" id="KW-0808">Transferase</keyword>
<dbReference type="GO" id="GO:0008173">
    <property type="term" value="F:RNA methyltransferase activity"/>
    <property type="evidence" value="ECO:0007669"/>
    <property type="project" value="InterPro"/>
</dbReference>
<sequence>MTPPARLSAAIEVLDRILAGAPAEQALTNWGRGSRYAGSGDRAAVRDLVFDALRCHRSFAALGGSETGRGLILGRLRAGGLPVEALFTGIGHAPAPLRPDDAMTAGDLPELVALDCPDWLAPALRDSLGDDFGPVMDLLRHRAPVFLRVNLGRIDRDTAQKALAAEGIETRPHPLATSALEVTGNARRINASKTYADGAVELQDAASQAVVEALPLAQGMRVLDYCAGGGGKTLAMAARGADRLYAHDAEPRRMRDLPSRAGRAGASVQLLDGGAVDKAGPFDLVLADVPCSGSGSWRRSPEGKWALGPDRLEELLRVQSAILDRVASLVAKGGSLAYATCSLLDAENSRQIECFLDRTEGWEPILTRRFTPLDGGDGFFLAVLGRI</sequence>
<dbReference type="GO" id="GO:0001510">
    <property type="term" value="P:RNA methylation"/>
    <property type="evidence" value="ECO:0007669"/>
    <property type="project" value="InterPro"/>
</dbReference>
<proteinExistence type="inferred from homology"/>
<dbReference type="EMBL" id="QFQS01000001">
    <property type="protein sequence ID" value="PZR00935.1"/>
    <property type="molecule type" value="Genomic_DNA"/>
</dbReference>
<dbReference type="PANTHER" id="PTHR22807:SF53">
    <property type="entry name" value="RIBOSOMAL RNA SMALL SUBUNIT METHYLTRANSFERASE B-RELATED"/>
    <property type="match status" value="1"/>
</dbReference>
<keyword evidence="4 5" id="KW-0694">RNA-binding</keyword>
<feature type="active site" description="Nucleophile" evidence="5">
    <location>
        <position position="341"/>
    </location>
</feature>
<keyword evidence="3 5" id="KW-0949">S-adenosyl-L-methionine</keyword>
<name>A0A2W5SMR9_CERSP</name>
<evidence type="ECO:0000313" key="8">
    <source>
        <dbReference type="Proteomes" id="UP000248975"/>
    </source>
</evidence>
<evidence type="ECO:0000256" key="2">
    <source>
        <dbReference type="ARBA" id="ARBA00022679"/>
    </source>
</evidence>
<reference evidence="7 8" key="1">
    <citation type="submission" date="2017-08" db="EMBL/GenBank/DDBJ databases">
        <title>Infants hospitalized years apart are colonized by the same room-sourced microbial strains.</title>
        <authorList>
            <person name="Brooks B."/>
            <person name="Olm M.R."/>
            <person name="Firek B.A."/>
            <person name="Baker R."/>
            <person name="Thomas B.C."/>
            <person name="Morowitz M.J."/>
            <person name="Banfield J.F."/>
        </authorList>
    </citation>
    <scope>NUCLEOTIDE SEQUENCE [LARGE SCALE GENOMIC DNA]</scope>
    <source>
        <strain evidence="7">S2_003_000_R2_11</strain>
    </source>
</reference>
<comment type="similarity">
    <text evidence="5">Belongs to the class I-like SAM-binding methyltransferase superfamily. RsmB/NOP family.</text>
</comment>
<comment type="caution">
    <text evidence="5">Lacks conserved residue(s) required for the propagation of feature annotation.</text>
</comment>
<accession>A0A2W5SMR9</accession>
<evidence type="ECO:0000256" key="1">
    <source>
        <dbReference type="ARBA" id="ARBA00022603"/>
    </source>
</evidence>
<gene>
    <name evidence="7" type="ORF">DI533_02210</name>
</gene>
<evidence type="ECO:0000256" key="3">
    <source>
        <dbReference type="ARBA" id="ARBA00022691"/>
    </source>
</evidence>
<dbReference type="InterPro" id="IPR023267">
    <property type="entry name" value="RCMT"/>
</dbReference>
<feature type="binding site" evidence="5">
    <location>
        <position position="272"/>
    </location>
    <ligand>
        <name>S-adenosyl-L-methionine</name>
        <dbReference type="ChEBI" id="CHEBI:59789"/>
    </ligand>
</feature>
<protein>
    <submittedName>
        <fullName evidence="7">SAM-dependent methyltransferase</fullName>
    </submittedName>
</protein>
<dbReference type="PANTHER" id="PTHR22807">
    <property type="entry name" value="NOP2 YEAST -RELATED NOL1/NOP2/FMU SUN DOMAIN-CONTAINING"/>
    <property type="match status" value="1"/>
</dbReference>
<dbReference type="CDD" id="cd02440">
    <property type="entry name" value="AdoMet_MTases"/>
    <property type="match status" value="1"/>
</dbReference>
<organism evidence="7 8">
    <name type="scientific">Cereibacter sphaeroides</name>
    <name type="common">Rhodobacter sphaeroides</name>
    <dbReference type="NCBI Taxonomy" id="1063"/>
    <lineage>
        <taxon>Bacteria</taxon>
        <taxon>Pseudomonadati</taxon>
        <taxon>Pseudomonadota</taxon>
        <taxon>Alphaproteobacteria</taxon>
        <taxon>Rhodobacterales</taxon>
        <taxon>Paracoccaceae</taxon>
        <taxon>Cereibacter</taxon>
    </lineage>
</organism>
<comment type="caution">
    <text evidence="7">The sequence shown here is derived from an EMBL/GenBank/DDBJ whole genome shotgun (WGS) entry which is preliminary data.</text>
</comment>
<evidence type="ECO:0000313" key="7">
    <source>
        <dbReference type="EMBL" id="PZR00935.1"/>
    </source>
</evidence>
<dbReference type="InterPro" id="IPR054728">
    <property type="entry name" value="RsmB-like_ferredoxin"/>
</dbReference>
<dbReference type="PROSITE" id="PS51686">
    <property type="entry name" value="SAM_MT_RSMB_NOP"/>
    <property type="match status" value="1"/>
</dbReference>